<keyword evidence="6" id="KW-0999">Mitochondrion inner membrane</keyword>
<protein>
    <submittedName>
        <fullName evidence="13">Uncharacterized protein</fullName>
    </submittedName>
</protein>
<gene>
    <name evidence="13" type="ORF">APLA_LOCUS14174</name>
</gene>
<dbReference type="Proteomes" id="UP000494106">
    <property type="component" value="Unassembled WGS sequence"/>
</dbReference>
<dbReference type="AlphaFoldDB" id="A0A8S1B297"/>
<evidence type="ECO:0000313" key="13">
    <source>
        <dbReference type="EMBL" id="CAB3253537.1"/>
    </source>
</evidence>
<keyword evidence="7 12" id="KW-1133">Transmembrane helix</keyword>
<comment type="caution">
    <text evidence="13">The sequence shown here is derived from an EMBL/GenBank/DDBJ whole genome shotgun (WGS) entry which is preliminary data.</text>
</comment>
<keyword evidence="3 11" id="KW-0813">Transport</keyword>
<proteinExistence type="inferred from homology"/>
<dbReference type="InterPro" id="IPR018108">
    <property type="entry name" value="MCP_transmembrane"/>
</dbReference>
<dbReference type="PANTHER" id="PTHR45618">
    <property type="entry name" value="MITOCHONDRIAL DICARBOXYLATE CARRIER-RELATED"/>
    <property type="match status" value="1"/>
</dbReference>
<evidence type="ECO:0000313" key="14">
    <source>
        <dbReference type="Proteomes" id="UP000494106"/>
    </source>
</evidence>
<dbReference type="InterPro" id="IPR050391">
    <property type="entry name" value="Mito_Metabolite_Transporter"/>
</dbReference>
<dbReference type="PRINTS" id="PR00926">
    <property type="entry name" value="MITOCARRIER"/>
</dbReference>
<dbReference type="OrthoDB" id="756301at2759"/>
<evidence type="ECO:0000256" key="1">
    <source>
        <dbReference type="ARBA" id="ARBA00004448"/>
    </source>
</evidence>
<evidence type="ECO:0000256" key="5">
    <source>
        <dbReference type="ARBA" id="ARBA00022737"/>
    </source>
</evidence>
<dbReference type="GO" id="GO:0055085">
    <property type="term" value="P:transmembrane transport"/>
    <property type="evidence" value="ECO:0007669"/>
    <property type="project" value="InterPro"/>
</dbReference>
<keyword evidence="9 10" id="KW-0472">Membrane</keyword>
<evidence type="ECO:0000256" key="2">
    <source>
        <dbReference type="ARBA" id="ARBA00006375"/>
    </source>
</evidence>
<dbReference type="PROSITE" id="PS50920">
    <property type="entry name" value="SOLCAR"/>
    <property type="match status" value="3"/>
</dbReference>
<comment type="similarity">
    <text evidence="2 11">Belongs to the mitochondrial carrier (TC 2.A.29) family.</text>
</comment>
<dbReference type="FunFam" id="1.50.40.10:FF:000062">
    <property type="entry name" value="mitochondrial uncoupling protein 3"/>
    <property type="match status" value="1"/>
</dbReference>
<evidence type="ECO:0000256" key="8">
    <source>
        <dbReference type="ARBA" id="ARBA00023128"/>
    </source>
</evidence>
<comment type="subcellular location">
    <subcellularLocation>
        <location evidence="1">Mitochondrion inner membrane</location>
        <topology evidence="1">Multi-pass membrane protein</topology>
    </subcellularLocation>
</comment>
<evidence type="ECO:0000256" key="11">
    <source>
        <dbReference type="RuleBase" id="RU000488"/>
    </source>
</evidence>
<evidence type="ECO:0000256" key="10">
    <source>
        <dbReference type="PROSITE-ProRule" id="PRU00282"/>
    </source>
</evidence>
<keyword evidence="8" id="KW-0496">Mitochondrion</keyword>
<accession>A0A8S1B297</accession>
<evidence type="ECO:0000256" key="9">
    <source>
        <dbReference type="ARBA" id="ARBA00023136"/>
    </source>
</evidence>
<evidence type="ECO:0000256" key="3">
    <source>
        <dbReference type="ARBA" id="ARBA00022448"/>
    </source>
</evidence>
<feature type="repeat" description="Solcar" evidence="10">
    <location>
        <begin position="247"/>
        <end position="338"/>
    </location>
</feature>
<name>A0A8S1B297_ARCPL</name>
<evidence type="ECO:0000256" key="12">
    <source>
        <dbReference type="SAM" id="Phobius"/>
    </source>
</evidence>
<dbReference type="Pfam" id="PF00153">
    <property type="entry name" value="Mito_carr"/>
    <property type="match status" value="3"/>
</dbReference>
<evidence type="ECO:0000256" key="6">
    <source>
        <dbReference type="ARBA" id="ARBA00022792"/>
    </source>
</evidence>
<feature type="transmembrane region" description="Helical" evidence="12">
    <location>
        <begin position="250"/>
        <end position="270"/>
    </location>
</feature>
<dbReference type="EMBL" id="CADEBC010000561">
    <property type="protein sequence ID" value="CAB3253537.1"/>
    <property type="molecule type" value="Genomic_DNA"/>
</dbReference>
<dbReference type="SUPFAM" id="SSF103506">
    <property type="entry name" value="Mitochondrial carrier"/>
    <property type="match status" value="1"/>
</dbReference>
<dbReference type="InterPro" id="IPR023395">
    <property type="entry name" value="MCP_dom_sf"/>
</dbReference>
<keyword evidence="4 10" id="KW-0812">Transmembrane</keyword>
<reference evidence="13 14" key="1">
    <citation type="submission" date="2020-04" db="EMBL/GenBank/DDBJ databases">
        <authorList>
            <person name="Wallbank WR R."/>
            <person name="Pardo Diaz C."/>
            <person name="Kozak K."/>
            <person name="Martin S."/>
            <person name="Jiggins C."/>
            <person name="Moest M."/>
            <person name="Warren A I."/>
            <person name="Byers J.R.P. K."/>
            <person name="Montejo-Kovacevich G."/>
            <person name="Yen C E."/>
        </authorList>
    </citation>
    <scope>NUCLEOTIDE SEQUENCE [LARGE SCALE GENOMIC DNA]</scope>
</reference>
<feature type="repeat" description="Solcar" evidence="10">
    <location>
        <begin position="146"/>
        <end position="238"/>
    </location>
</feature>
<keyword evidence="14" id="KW-1185">Reference proteome</keyword>
<evidence type="ECO:0000256" key="7">
    <source>
        <dbReference type="ARBA" id="ARBA00022989"/>
    </source>
</evidence>
<dbReference type="InterPro" id="IPR002067">
    <property type="entry name" value="MCP"/>
</dbReference>
<organism evidence="13 14">
    <name type="scientific">Arctia plantaginis</name>
    <name type="common">Wood tiger moth</name>
    <name type="synonym">Phalaena plantaginis</name>
    <dbReference type="NCBI Taxonomy" id="874455"/>
    <lineage>
        <taxon>Eukaryota</taxon>
        <taxon>Metazoa</taxon>
        <taxon>Ecdysozoa</taxon>
        <taxon>Arthropoda</taxon>
        <taxon>Hexapoda</taxon>
        <taxon>Insecta</taxon>
        <taxon>Pterygota</taxon>
        <taxon>Neoptera</taxon>
        <taxon>Endopterygota</taxon>
        <taxon>Lepidoptera</taxon>
        <taxon>Glossata</taxon>
        <taxon>Ditrysia</taxon>
        <taxon>Noctuoidea</taxon>
        <taxon>Erebidae</taxon>
        <taxon>Arctiinae</taxon>
        <taxon>Arctia</taxon>
    </lineage>
</organism>
<evidence type="ECO:0000256" key="4">
    <source>
        <dbReference type="ARBA" id="ARBA00022692"/>
    </source>
</evidence>
<dbReference type="Gene3D" id="1.50.40.10">
    <property type="entry name" value="Mitochondrial carrier domain"/>
    <property type="match status" value="1"/>
</dbReference>
<dbReference type="GO" id="GO:0005743">
    <property type="term" value="C:mitochondrial inner membrane"/>
    <property type="evidence" value="ECO:0007669"/>
    <property type="project" value="UniProtKB-SubCell"/>
</dbReference>
<keyword evidence="5" id="KW-0677">Repeat</keyword>
<feature type="repeat" description="Solcar" evidence="10">
    <location>
        <begin position="44"/>
        <end position="138"/>
    </location>
</feature>
<sequence length="344" mass="38441">MVFCELAEENRDLFNLFTPAAVVSVMSKSVMFEIETQQGPSFRESIVTRYIVAVLGSWCAELATYPFDLAKTRLQIQNEVAATKHGMKMENRGMVLTAIHIFTHEGPFKLYSGMLPMCHRHVIYSGTRLVLYERARKVLKDETGRMTLFRTAISGATCGAIAQLMASPADLVKVQMQAEGRRILQGQPPRFKGCLEVYRMVYQQSGILGFWRGAVPNMQRAAMVNIGDLAAYDYAKRFLMHEFEMNDSTLVHTLAAFVAGFVAAVLGTPADFIKTRLMNQPVGPDGKGALYRGTLDCAKQAITNEGLLAIYKGFVPMWVRLGPWSLVNWVAFEKIMYFVGGKSF</sequence>